<proteinExistence type="predicted"/>
<dbReference type="CDD" id="cd20541">
    <property type="entry name" value="CYCLIN_CNTD1"/>
    <property type="match status" value="1"/>
</dbReference>
<gene>
    <name evidence="3" type="primary">LOC105424783</name>
</gene>
<dbReference type="OrthoDB" id="9983043at2759"/>
<keyword evidence="1" id="KW-0472">Membrane</keyword>
<name>A0A6I9WNW3_9HYME</name>
<evidence type="ECO:0000313" key="2">
    <source>
        <dbReference type="Proteomes" id="UP000504615"/>
    </source>
</evidence>
<dbReference type="RefSeq" id="XP_011633502.1">
    <property type="nucleotide sequence ID" value="XM_011635200.2"/>
</dbReference>
<dbReference type="GO" id="GO:0007131">
    <property type="term" value="P:reciprocal meiotic recombination"/>
    <property type="evidence" value="ECO:0007669"/>
    <property type="project" value="TreeGrafter"/>
</dbReference>
<dbReference type="PANTHER" id="PTHR21615:SF2">
    <property type="entry name" value="CYCLIN N-TERMINAL DOMAIN-CONTAINING PROTEIN 1"/>
    <property type="match status" value="1"/>
</dbReference>
<dbReference type="AlphaFoldDB" id="A0A6I9WNW3"/>
<protein>
    <submittedName>
        <fullName evidence="3">Uncharacterized protein LOC105424783</fullName>
    </submittedName>
</protein>
<dbReference type="InterPro" id="IPR036915">
    <property type="entry name" value="Cyclin-like_sf"/>
</dbReference>
<dbReference type="GO" id="GO:0035861">
    <property type="term" value="C:site of double-strand break"/>
    <property type="evidence" value="ECO:0007669"/>
    <property type="project" value="TreeGrafter"/>
</dbReference>
<dbReference type="SUPFAM" id="SSF47954">
    <property type="entry name" value="Cyclin-like"/>
    <property type="match status" value="1"/>
</dbReference>
<dbReference type="GeneID" id="105424783"/>
<keyword evidence="2" id="KW-1185">Reference proteome</keyword>
<dbReference type="Gene3D" id="1.10.472.10">
    <property type="entry name" value="Cyclin-like"/>
    <property type="match status" value="1"/>
</dbReference>
<evidence type="ECO:0000256" key="1">
    <source>
        <dbReference type="SAM" id="Phobius"/>
    </source>
</evidence>
<sequence>MAITIRMDLDTAYIEPLIDDWMEYLQQMMKEQEQEQFFDATDFAMPFAAIPASTIKAAFKIAKYLELDSNVKYMAIQLYDRFMCKYFWELYKTEIANDPSEASWFRICKKTSNHTKLYLMSCFQLACKMDSHSNSLGISQILNILYLIDKESEYTRNMISSSEIKVFQTVGFKMPFCTPLHCIQVLLAATGLRETPNTFNISMDLLDLAYLKHDRLYSQFHLYYAPKDARNTEYVTRKLMSLKSNMLFLSAAIVFCATFFLCLDTNALEERVILTKLAELSDTMDTDIFNMASTLLLIVTQE</sequence>
<dbReference type="PANTHER" id="PTHR21615">
    <property type="entry name" value="CYCLIN N-TERMINAL DOMAIN-CONTAINING PROTEIN 1"/>
    <property type="match status" value="1"/>
</dbReference>
<organism evidence="2 3">
    <name type="scientific">Pogonomyrmex barbatus</name>
    <name type="common">red harvester ant</name>
    <dbReference type="NCBI Taxonomy" id="144034"/>
    <lineage>
        <taxon>Eukaryota</taxon>
        <taxon>Metazoa</taxon>
        <taxon>Ecdysozoa</taxon>
        <taxon>Arthropoda</taxon>
        <taxon>Hexapoda</taxon>
        <taxon>Insecta</taxon>
        <taxon>Pterygota</taxon>
        <taxon>Neoptera</taxon>
        <taxon>Endopterygota</taxon>
        <taxon>Hymenoptera</taxon>
        <taxon>Apocrita</taxon>
        <taxon>Aculeata</taxon>
        <taxon>Formicoidea</taxon>
        <taxon>Formicidae</taxon>
        <taxon>Myrmicinae</taxon>
        <taxon>Pogonomyrmex</taxon>
    </lineage>
</organism>
<keyword evidence="1" id="KW-0812">Transmembrane</keyword>
<evidence type="ECO:0000313" key="3">
    <source>
        <dbReference type="RefSeq" id="XP_011633502.1"/>
    </source>
</evidence>
<accession>A0A6I9WNW3</accession>
<dbReference type="Proteomes" id="UP000504615">
    <property type="component" value="Unplaced"/>
</dbReference>
<keyword evidence="1" id="KW-1133">Transmembrane helix</keyword>
<dbReference type="KEGG" id="pbar:105424783"/>
<feature type="transmembrane region" description="Helical" evidence="1">
    <location>
        <begin position="246"/>
        <end position="263"/>
    </location>
</feature>
<reference evidence="3" key="1">
    <citation type="submission" date="2025-08" db="UniProtKB">
        <authorList>
            <consortium name="RefSeq"/>
        </authorList>
    </citation>
    <scope>IDENTIFICATION</scope>
</reference>